<comment type="catalytic activity">
    <reaction evidence="7">
        <text>(2R)-O-phospho-3-sulfolactate + H2O = (2R)-3-sulfolactate + phosphate</text>
        <dbReference type="Rhea" id="RHEA:23416"/>
        <dbReference type="ChEBI" id="CHEBI:15377"/>
        <dbReference type="ChEBI" id="CHEBI:15597"/>
        <dbReference type="ChEBI" id="CHEBI:43474"/>
        <dbReference type="ChEBI" id="CHEBI:58738"/>
        <dbReference type="EC" id="3.1.3.71"/>
    </reaction>
</comment>
<evidence type="ECO:0000256" key="2">
    <source>
        <dbReference type="ARBA" id="ARBA00009997"/>
    </source>
</evidence>
<dbReference type="InterPro" id="IPR005238">
    <property type="entry name" value="ComB-like"/>
</dbReference>
<comment type="caution">
    <text evidence="8">The sequence shown here is derived from an EMBL/GenBank/DDBJ whole genome shotgun (WGS) entry which is preliminary data.</text>
</comment>
<evidence type="ECO:0000256" key="7">
    <source>
        <dbReference type="ARBA" id="ARBA00033711"/>
    </source>
</evidence>
<gene>
    <name evidence="8" type="ORF">A8990_101332</name>
</gene>
<dbReference type="Proteomes" id="UP000256304">
    <property type="component" value="Unassembled WGS sequence"/>
</dbReference>
<evidence type="ECO:0000313" key="8">
    <source>
        <dbReference type="EMBL" id="REE94536.1"/>
    </source>
</evidence>
<evidence type="ECO:0000313" key="9">
    <source>
        <dbReference type="Proteomes" id="UP000256304"/>
    </source>
</evidence>
<name>A0A3D9SF57_9BACL</name>
<organism evidence="8 9">
    <name type="scientific">Paenibacillus taihuensis</name>
    <dbReference type="NCBI Taxonomy" id="1156355"/>
    <lineage>
        <taxon>Bacteria</taxon>
        <taxon>Bacillati</taxon>
        <taxon>Bacillota</taxon>
        <taxon>Bacilli</taxon>
        <taxon>Bacillales</taxon>
        <taxon>Paenibacillaceae</taxon>
        <taxon>Paenibacillus</taxon>
    </lineage>
</organism>
<evidence type="ECO:0000256" key="3">
    <source>
        <dbReference type="ARBA" id="ARBA00012953"/>
    </source>
</evidence>
<dbReference type="GO" id="GO:0050532">
    <property type="term" value="F:2-phosphosulfolactate phosphatase activity"/>
    <property type="evidence" value="ECO:0007669"/>
    <property type="project" value="UniProtKB-EC"/>
</dbReference>
<keyword evidence="9" id="KW-1185">Reference proteome</keyword>
<evidence type="ECO:0000256" key="5">
    <source>
        <dbReference type="ARBA" id="ARBA00022801"/>
    </source>
</evidence>
<dbReference type="GO" id="GO:0000287">
    <property type="term" value="F:magnesium ion binding"/>
    <property type="evidence" value="ECO:0007669"/>
    <property type="project" value="InterPro"/>
</dbReference>
<comment type="similarity">
    <text evidence="2">Belongs to the ComB family.</text>
</comment>
<dbReference type="Pfam" id="PF04029">
    <property type="entry name" value="2-ph_phosp"/>
    <property type="match status" value="1"/>
</dbReference>
<dbReference type="EC" id="3.1.3.71" evidence="3"/>
<dbReference type="InterPro" id="IPR036702">
    <property type="entry name" value="ComB-like_sf"/>
</dbReference>
<comment type="cofactor">
    <cofactor evidence="1">
        <name>Mg(2+)</name>
        <dbReference type="ChEBI" id="CHEBI:18420"/>
    </cofactor>
</comment>
<evidence type="ECO:0000256" key="1">
    <source>
        <dbReference type="ARBA" id="ARBA00001946"/>
    </source>
</evidence>
<proteinExistence type="inferred from homology"/>
<keyword evidence="5" id="KW-0378">Hydrolase</keyword>
<reference evidence="8 9" key="1">
    <citation type="submission" date="2018-08" db="EMBL/GenBank/DDBJ databases">
        <title>Genomic Encyclopedia of Type Strains, Phase III (KMG-III): the genomes of soil and plant-associated and newly described type strains.</title>
        <authorList>
            <person name="Whitman W."/>
        </authorList>
    </citation>
    <scope>NUCLEOTIDE SEQUENCE [LARGE SCALE GENOMIC DNA]</scope>
    <source>
        <strain evidence="8 9">CGMCC 1.10966</strain>
    </source>
</reference>
<sequence length="130" mass="13620">MTTIAGSLRNAAAVAAYINQHYPNEVVSFIACGEQWSNGSLRPAIEDLLAAGAIISRLDQVSLSPEAKVAVSAFNQAEVDIAMTLQQCSSGRELIEKGFAQDVDLASELNVSEAAPVFQGGAYMKKGGST</sequence>
<accession>A0A3D9SF57</accession>
<dbReference type="PANTHER" id="PTHR37311:SF1">
    <property type="entry name" value="2-PHOSPHOSULFOLACTATE PHOSPHATASE-RELATED"/>
    <property type="match status" value="1"/>
</dbReference>
<dbReference type="GO" id="GO:0050545">
    <property type="term" value="F:sulfopyruvate decarboxylase activity"/>
    <property type="evidence" value="ECO:0007669"/>
    <property type="project" value="TreeGrafter"/>
</dbReference>
<dbReference type="Gene3D" id="3.90.1560.10">
    <property type="entry name" value="ComB-like"/>
    <property type="match status" value="1"/>
</dbReference>
<evidence type="ECO:0000256" key="6">
    <source>
        <dbReference type="ARBA" id="ARBA00022842"/>
    </source>
</evidence>
<keyword evidence="6" id="KW-0460">Magnesium</keyword>
<dbReference type="AlphaFoldDB" id="A0A3D9SF57"/>
<dbReference type="EMBL" id="QTTN01000001">
    <property type="protein sequence ID" value="REE94536.1"/>
    <property type="molecule type" value="Genomic_DNA"/>
</dbReference>
<dbReference type="PANTHER" id="PTHR37311">
    <property type="entry name" value="2-PHOSPHOSULFOLACTATE PHOSPHATASE-RELATED"/>
    <property type="match status" value="1"/>
</dbReference>
<protein>
    <recommendedName>
        <fullName evidence="4">Probable 2-phosphosulfolactate phosphatase</fullName>
        <ecNumber evidence="3">3.1.3.71</ecNumber>
    </recommendedName>
</protein>
<evidence type="ECO:0000256" key="4">
    <source>
        <dbReference type="ARBA" id="ARBA00021948"/>
    </source>
</evidence>
<dbReference type="SUPFAM" id="SSF142823">
    <property type="entry name" value="ComB-like"/>
    <property type="match status" value="1"/>
</dbReference>